<dbReference type="Proteomes" id="UP000054544">
    <property type="component" value="Unassembled WGS sequence"/>
</dbReference>
<feature type="chain" id="PRO_5002341093" description="GH16 domain-containing protein" evidence="1">
    <location>
        <begin position="19"/>
        <end position="328"/>
    </location>
</feature>
<reference evidence="3" key="1">
    <citation type="journal article" date="2014" name="BMC Genomics">
        <title>The genome sequence of the biocontrol fungus Metarhizium anisopliae and comparative genomics of Metarhizium species.</title>
        <authorList>
            <person name="Pattemore J.A."/>
            <person name="Hane J.K."/>
            <person name="Williams A.H."/>
            <person name="Wilson B.A."/>
            <person name="Stodart B.J."/>
            <person name="Ash G.J."/>
        </authorList>
    </citation>
    <scope>NUCLEOTIDE SEQUENCE [LARGE SCALE GENOMIC DNA]</scope>
    <source>
        <strain evidence="3">BRIP 53293</strain>
    </source>
</reference>
<dbReference type="STRING" id="1291518.A0A0D9NM36"/>
<dbReference type="PANTHER" id="PTHR10963:SF24">
    <property type="entry name" value="GLYCOSIDASE C21B10.07-RELATED"/>
    <property type="match status" value="1"/>
</dbReference>
<gene>
    <name evidence="2" type="ORF">H634G_09805</name>
</gene>
<accession>A0A0D9NM36</accession>
<evidence type="ECO:0000313" key="3">
    <source>
        <dbReference type="Proteomes" id="UP000054544"/>
    </source>
</evidence>
<keyword evidence="3" id="KW-1185">Reference proteome</keyword>
<organism evidence="2 3">
    <name type="scientific">Metarhizium anisopliae BRIP 53293</name>
    <dbReference type="NCBI Taxonomy" id="1291518"/>
    <lineage>
        <taxon>Eukaryota</taxon>
        <taxon>Fungi</taxon>
        <taxon>Dikarya</taxon>
        <taxon>Ascomycota</taxon>
        <taxon>Pezizomycotina</taxon>
        <taxon>Sordariomycetes</taxon>
        <taxon>Hypocreomycetidae</taxon>
        <taxon>Hypocreales</taxon>
        <taxon>Clavicipitaceae</taxon>
        <taxon>Metarhizium</taxon>
    </lineage>
</organism>
<dbReference type="SUPFAM" id="SSF49899">
    <property type="entry name" value="Concanavalin A-like lectins/glucanases"/>
    <property type="match status" value="1"/>
</dbReference>
<protein>
    <recommendedName>
        <fullName evidence="4">GH16 domain-containing protein</fullName>
    </recommendedName>
</protein>
<evidence type="ECO:0000256" key="1">
    <source>
        <dbReference type="SAM" id="SignalP"/>
    </source>
</evidence>
<evidence type="ECO:0000313" key="2">
    <source>
        <dbReference type="EMBL" id="KJK74971.1"/>
    </source>
</evidence>
<feature type="signal peptide" evidence="1">
    <location>
        <begin position="1"/>
        <end position="18"/>
    </location>
</feature>
<evidence type="ECO:0008006" key="4">
    <source>
        <dbReference type="Google" id="ProtNLM"/>
    </source>
</evidence>
<dbReference type="GO" id="GO:0009251">
    <property type="term" value="P:glucan catabolic process"/>
    <property type="evidence" value="ECO:0007669"/>
    <property type="project" value="TreeGrafter"/>
</dbReference>
<dbReference type="PANTHER" id="PTHR10963">
    <property type="entry name" value="GLYCOSYL HYDROLASE-RELATED"/>
    <property type="match status" value="1"/>
</dbReference>
<proteinExistence type="predicted"/>
<name>A0A0D9NM36_METAN</name>
<dbReference type="Pfam" id="PF26113">
    <property type="entry name" value="GH16_XgeA"/>
    <property type="match status" value="1"/>
</dbReference>
<dbReference type="AlphaFoldDB" id="A0A0D9NM36"/>
<sequence length="328" mass="37434">MRSLTAWLLAIHCMTATAKQFYLQKTYDANNFFDSFDFRTSGSNTSQYDDNNSWVRYQNLTKARSKGLAQIKDDEVYLGVDYTNVLDASPEGGRDTLRVISKDTFKYRLIITRFTYMPKRICGAWPAYWTLSVGKWPNTSEIDIYEGWNLNVFNKPGIHVGPKAEFGVCKIRQHNQSAIIVSKDCDNEFENGINALKGQGCQSEEKENSIYSSAEGGIQALEWTQDSINLFTWPYSKEPNNLDQEDLNTSLWGKPSVQIHGSQCDINGIFQDQQLLFTLPFCGIPPGHKYFWTKLDGRSGQTCDKATNYLTCIDFVAKNPEAFKDFYF</sequence>
<dbReference type="EMBL" id="KE384753">
    <property type="protein sequence ID" value="KJK74971.1"/>
    <property type="molecule type" value="Genomic_DNA"/>
</dbReference>
<dbReference type="InterPro" id="IPR013320">
    <property type="entry name" value="ConA-like_dom_sf"/>
</dbReference>
<dbReference type="Gene3D" id="2.60.120.200">
    <property type="match status" value="1"/>
</dbReference>
<dbReference type="InterPro" id="IPR050546">
    <property type="entry name" value="Glycosyl_Hydrlase_16"/>
</dbReference>
<keyword evidence="1" id="KW-0732">Signal</keyword>